<dbReference type="Proteomes" id="UP000092582">
    <property type="component" value="Chromosome 1"/>
</dbReference>
<name>A0A1B1BMH2_9MICO</name>
<keyword evidence="3" id="KW-1185">Reference proteome</keyword>
<accession>A0A1B1BMH2</accession>
<evidence type="ECO:0000313" key="2">
    <source>
        <dbReference type="EMBL" id="ANP73748.1"/>
    </source>
</evidence>
<reference evidence="2 3" key="1">
    <citation type="submission" date="2016-06" db="EMBL/GenBank/DDBJ databases">
        <title>Genome sequencing of Cryobacterium arcticum PAMC 27867.</title>
        <authorList>
            <person name="Lee J."/>
            <person name="Kim O.-S."/>
        </authorList>
    </citation>
    <scope>NUCLEOTIDE SEQUENCE [LARGE SCALE GENOMIC DNA]</scope>
    <source>
        <strain evidence="2 3">PAMC 27867</strain>
    </source>
</reference>
<dbReference type="PATRIC" id="fig|670052.7.peg.2887"/>
<evidence type="ECO:0000313" key="3">
    <source>
        <dbReference type="Proteomes" id="UP000092582"/>
    </source>
</evidence>
<gene>
    <name evidence="2" type="ORF">PA27867_2809</name>
</gene>
<dbReference type="AlphaFoldDB" id="A0A1B1BMH2"/>
<evidence type="ECO:0008006" key="4">
    <source>
        <dbReference type="Google" id="ProtNLM"/>
    </source>
</evidence>
<dbReference type="EMBL" id="CP016282">
    <property type="protein sequence ID" value="ANP73748.1"/>
    <property type="molecule type" value="Genomic_DNA"/>
</dbReference>
<dbReference type="STRING" id="670052.PA27867_2809"/>
<proteinExistence type="predicted"/>
<feature type="region of interest" description="Disordered" evidence="1">
    <location>
        <begin position="158"/>
        <end position="188"/>
    </location>
</feature>
<organism evidence="2 3">
    <name type="scientific">Cryobacterium arcticum</name>
    <dbReference type="NCBI Taxonomy" id="670052"/>
    <lineage>
        <taxon>Bacteria</taxon>
        <taxon>Bacillati</taxon>
        <taxon>Actinomycetota</taxon>
        <taxon>Actinomycetes</taxon>
        <taxon>Micrococcales</taxon>
        <taxon>Microbacteriaceae</taxon>
        <taxon>Cryobacterium</taxon>
    </lineage>
</organism>
<dbReference type="KEGG" id="cart:PA27867_2809"/>
<dbReference type="PROSITE" id="PS51257">
    <property type="entry name" value="PROKAR_LIPOPROTEIN"/>
    <property type="match status" value="1"/>
</dbReference>
<sequence precursor="true">MRARTMATVVVAAGILLGTTGCNLYAPQATTIHYDASDGVSGNLGDLAIRNAILLTDDGENANLLVHVVNKSAKSVNLLVQYEGTDEKVTQRVTIDPNATTEIGVPGGENVGVQSLNASAGSLFPVFFQYGDLTGIELLVPVLDGTLDAYSTLVPTPTPTVVPTSTPGVTETPTDAPTTTPEPTTAPE</sequence>
<evidence type="ECO:0000256" key="1">
    <source>
        <dbReference type="SAM" id="MobiDB-lite"/>
    </source>
</evidence>
<protein>
    <recommendedName>
        <fullName evidence="4">DNA modification methylase</fullName>
    </recommendedName>
</protein>